<gene>
    <name evidence="1" type="ORF">B0H17DRAFT_1143592</name>
</gene>
<protein>
    <submittedName>
        <fullName evidence="1">Uncharacterized protein</fullName>
    </submittedName>
</protein>
<proteinExistence type="predicted"/>
<evidence type="ECO:0000313" key="2">
    <source>
        <dbReference type="Proteomes" id="UP001221757"/>
    </source>
</evidence>
<sequence length="150" mass="17142">MDAKDFPFWTAWSHEAGNDGLRIRIESDYCWTAQLSHYIKAGARRREVDCVLGRAKGIRRKKKMAVIDSGSGPGRLKKEILSIHQKFRGWQNKRARLKVFGRAVNCKNNIGLVLKYIAAAVWSLVESQHRVQDVRQRSGASEAKRHAVDR</sequence>
<name>A0AAD7CUL1_MYCRO</name>
<accession>A0AAD7CUL1</accession>
<keyword evidence="2" id="KW-1185">Reference proteome</keyword>
<dbReference type="AlphaFoldDB" id="A0AAD7CUL1"/>
<organism evidence="1 2">
    <name type="scientific">Mycena rosella</name>
    <name type="common">Pink bonnet</name>
    <name type="synonym">Agaricus rosellus</name>
    <dbReference type="NCBI Taxonomy" id="1033263"/>
    <lineage>
        <taxon>Eukaryota</taxon>
        <taxon>Fungi</taxon>
        <taxon>Dikarya</taxon>
        <taxon>Basidiomycota</taxon>
        <taxon>Agaricomycotina</taxon>
        <taxon>Agaricomycetes</taxon>
        <taxon>Agaricomycetidae</taxon>
        <taxon>Agaricales</taxon>
        <taxon>Marasmiineae</taxon>
        <taxon>Mycenaceae</taxon>
        <taxon>Mycena</taxon>
    </lineage>
</organism>
<evidence type="ECO:0000313" key="1">
    <source>
        <dbReference type="EMBL" id="KAJ7664740.1"/>
    </source>
</evidence>
<dbReference type="Proteomes" id="UP001221757">
    <property type="component" value="Unassembled WGS sequence"/>
</dbReference>
<dbReference type="EMBL" id="JARKIE010000221">
    <property type="protein sequence ID" value="KAJ7664740.1"/>
    <property type="molecule type" value="Genomic_DNA"/>
</dbReference>
<reference evidence="1" key="1">
    <citation type="submission" date="2023-03" db="EMBL/GenBank/DDBJ databases">
        <title>Massive genome expansion in bonnet fungi (Mycena s.s.) driven by repeated elements and novel gene families across ecological guilds.</title>
        <authorList>
            <consortium name="Lawrence Berkeley National Laboratory"/>
            <person name="Harder C.B."/>
            <person name="Miyauchi S."/>
            <person name="Viragh M."/>
            <person name="Kuo A."/>
            <person name="Thoen E."/>
            <person name="Andreopoulos B."/>
            <person name="Lu D."/>
            <person name="Skrede I."/>
            <person name="Drula E."/>
            <person name="Henrissat B."/>
            <person name="Morin E."/>
            <person name="Kohler A."/>
            <person name="Barry K."/>
            <person name="LaButti K."/>
            <person name="Morin E."/>
            <person name="Salamov A."/>
            <person name="Lipzen A."/>
            <person name="Mereny Z."/>
            <person name="Hegedus B."/>
            <person name="Baldrian P."/>
            <person name="Stursova M."/>
            <person name="Weitz H."/>
            <person name="Taylor A."/>
            <person name="Grigoriev I.V."/>
            <person name="Nagy L.G."/>
            <person name="Martin F."/>
            <person name="Kauserud H."/>
        </authorList>
    </citation>
    <scope>NUCLEOTIDE SEQUENCE</scope>
    <source>
        <strain evidence="1">CBHHK067</strain>
    </source>
</reference>
<comment type="caution">
    <text evidence="1">The sequence shown here is derived from an EMBL/GenBank/DDBJ whole genome shotgun (WGS) entry which is preliminary data.</text>
</comment>